<dbReference type="PANTHER" id="PTHR42693:SF53">
    <property type="entry name" value="ENDO-4-O-SULFATASE"/>
    <property type="match status" value="1"/>
</dbReference>
<dbReference type="EMBL" id="CP036289">
    <property type="protein sequence ID" value="QDU77821.1"/>
    <property type="molecule type" value="Genomic_DNA"/>
</dbReference>
<protein>
    <submittedName>
        <fullName evidence="6">Arylsulfatase</fullName>
        <ecNumber evidence="6">3.1.6.1</ecNumber>
    </submittedName>
</protein>
<dbReference type="SUPFAM" id="SSF53649">
    <property type="entry name" value="Alkaline phosphatase-like"/>
    <property type="match status" value="1"/>
</dbReference>
<dbReference type="Gene3D" id="3.40.720.10">
    <property type="entry name" value="Alkaline Phosphatase, subunit A"/>
    <property type="match status" value="1"/>
</dbReference>
<dbReference type="PROSITE" id="PS00523">
    <property type="entry name" value="SULFATASE_1"/>
    <property type="match status" value="1"/>
</dbReference>
<dbReference type="Pfam" id="PF00884">
    <property type="entry name" value="Sulfatase"/>
    <property type="match status" value="1"/>
</dbReference>
<comment type="similarity">
    <text evidence="1">Belongs to the sulfatase family.</text>
</comment>
<evidence type="ECO:0000256" key="2">
    <source>
        <dbReference type="ARBA" id="ARBA00022723"/>
    </source>
</evidence>
<dbReference type="KEGG" id="bvo:Pan97_49000"/>
<dbReference type="Proteomes" id="UP000318626">
    <property type="component" value="Chromosome"/>
</dbReference>
<proteinExistence type="inferred from homology"/>
<keyword evidence="7" id="KW-1185">Reference proteome</keyword>
<evidence type="ECO:0000313" key="7">
    <source>
        <dbReference type="Proteomes" id="UP000318626"/>
    </source>
</evidence>
<dbReference type="Gene3D" id="3.30.1120.10">
    <property type="match status" value="1"/>
</dbReference>
<dbReference type="GO" id="GO:0046872">
    <property type="term" value="F:metal ion binding"/>
    <property type="evidence" value="ECO:0007669"/>
    <property type="project" value="UniProtKB-KW"/>
</dbReference>
<evidence type="ECO:0000256" key="4">
    <source>
        <dbReference type="ARBA" id="ARBA00022837"/>
    </source>
</evidence>
<dbReference type="CDD" id="cd16146">
    <property type="entry name" value="ARS_like"/>
    <property type="match status" value="1"/>
</dbReference>
<keyword evidence="4" id="KW-0106">Calcium</keyword>
<evidence type="ECO:0000256" key="3">
    <source>
        <dbReference type="ARBA" id="ARBA00022801"/>
    </source>
</evidence>
<feature type="domain" description="Sulfatase N-terminal" evidence="5">
    <location>
        <begin position="55"/>
        <end position="358"/>
    </location>
</feature>
<accession>A0A518CF39</accession>
<dbReference type="InterPro" id="IPR050738">
    <property type="entry name" value="Sulfatase"/>
</dbReference>
<evidence type="ECO:0000256" key="1">
    <source>
        <dbReference type="ARBA" id="ARBA00008779"/>
    </source>
</evidence>
<organism evidence="6 7">
    <name type="scientific">Bremerella volcania</name>
    <dbReference type="NCBI Taxonomy" id="2527984"/>
    <lineage>
        <taxon>Bacteria</taxon>
        <taxon>Pseudomonadati</taxon>
        <taxon>Planctomycetota</taxon>
        <taxon>Planctomycetia</taxon>
        <taxon>Pirellulales</taxon>
        <taxon>Pirellulaceae</taxon>
        <taxon>Bremerella</taxon>
    </lineage>
</organism>
<dbReference type="FunFam" id="3.40.720.10:FF:000070">
    <property type="entry name" value="Arylsulfatase A"/>
    <property type="match status" value="1"/>
</dbReference>
<keyword evidence="3 6" id="KW-0378">Hydrolase</keyword>
<sequence length="601" mass="67399">MEMYSPPGDNRETFNQLSFLTLFTFPMSLSTIRLIISGCFVFVAFGGVNAAAERPNVVLIMTDDQGYGDVGIHGNQVLRTPNLDRFAREGTQLTQFYCSPVCAPTRAALMTGRYFYRTGVIHTSRGAARMASDEKTLAEVFQDAGYVTGIFGKWHLGDNYPLRPQDQGFQESLVHKSGGITQPPDQPNDYFDPLLWNNGHPVQAQGYCTDVFFTAAIDFIKQSRDVPFFAYIATNAPHTPLIVEEAAWKRYADQGQDETTAKVYAMVENIDENFARLLETLDALKRRENTIVIFLTDNGPQQKRFNGDLNGRKSMVLEGGIHVPCFVQWPARLKGGSKVNTRHAHIDWLPTLIEATGIQADLPNKIDGVSFWPQLTGKQREIQPRNLFFQVHRGLEPEPYHNAAVVGERYKLVMNVGSFGKARLTDVPEKQRTGIQLFDLSEDPSEQNDLAEQMPDKVQQLTKAYDGWFADVKASRGFSPPAILLGSRATDSTLLCRYQDGHYEGERHLGWKVEVREPLLVQLRLNQEAKPGEKLMVQWLGNVTAYDIEQPKQPVTVLQLAPGTGRLDVWLQSEGKPREFIKDNSTKGDVVVSPVRVADSD</sequence>
<dbReference type="GO" id="GO:0004065">
    <property type="term" value="F:arylsulfatase activity"/>
    <property type="evidence" value="ECO:0007669"/>
    <property type="project" value="UniProtKB-EC"/>
</dbReference>
<name>A0A518CF39_9BACT</name>
<dbReference type="EC" id="3.1.6.1" evidence="6"/>
<evidence type="ECO:0000259" key="5">
    <source>
        <dbReference type="Pfam" id="PF00884"/>
    </source>
</evidence>
<reference evidence="7" key="1">
    <citation type="submission" date="2019-02" db="EMBL/GenBank/DDBJ databases">
        <title>Deep-cultivation of Planctomycetes and their phenomic and genomic characterization uncovers novel biology.</title>
        <authorList>
            <person name="Wiegand S."/>
            <person name="Jogler M."/>
            <person name="Boedeker C."/>
            <person name="Pinto D."/>
            <person name="Vollmers J."/>
            <person name="Rivas-Marin E."/>
            <person name="Kohn T."/>
            <person name="Peeters S.H."/>
            <person name="Heuer A."/>
            <person name="Rast P."/>
            <person name="Oberbeckmann S."/>
            <person name="Bunk B."/>
            <person name="Jeske O."/>
            <person name="Meyerdierks A."/>
            <person name="Storesund J.E."/>
            <person name="Kallscheuer N."/>
            <person name="Luecker S."/>
            <person name="Lage O.M."/>
            <person name="Pohl T."/>
            <person name="Merkel B.J."/>
            <person name="Hornburger P."/>
            <person name="Mueller R.-W."/>
            <person name="Bruemmer F."/>
            <person name="Labrenz M."/>
            <person name="Spormann A.M."/>
            <person name="Op den Camp H."/>
            <person name="Overmann J."/>
            <person name="Amann R."/>
            <person name="Jetten M.S.M."/>
            <person name="Mascher T."/>
            <person name="Medema M.H."/>
            <person name="Devos D.P."/>
            <person name="Kaster A.-K."/>
            <person name="Ovreas L."/>
            <person name="Rohde M."/>
            <person name="Galperin M.Y."/>
            <person name="Jogler C."/>
        </authorList>
    </citation>
    <scope>NUCLEOTIDE SEQUENCE [LARGE SCALE GENOMIC DNA]</scope>
    <source>
        <strain evidence="7">Pan97</strain>
    </source>
</reference>
<dbReference type="InterPro" id="IPR000917">
    <property type="entry name" value="Sulfatase_N"/>
</dbReference>
<gene>
    <name evidence="6" type="primary">atsA_52</name>
    <name evidence="6" type="ORF">Pan97_49000</name>
</gene>
<dbReference type="InterPro" id="IPR017850">
    <property type="entry name" value="Alkaline_phosphatase_core_sf"/>
</dbReference>
<keyword evidence="2" id="KW-0479">Metal-binding</keyword>
<dbReference type="AlphaFoldDB" id="A0A518CF39"/>
<evidence type="ECO:0000313" key="6">
    <source>
        <dbReference type="EMBL" id="QDU77821.1"/>
    </source>
</evidence>
<dbReference type="InterPro" id="IPR024607">
    <property type="entry name" value="Sulfatase_CS"/>
</dbReference>
<dbReference type="PANTHER" id="PTHR42693">
    <property type="entry name" value="ARYLSULFATASE FAMILY MEMBER"/>
    <property type="match status" value="1"/>
</dbReference>